<reference evidence="1" key="1">
    <citation type="submission" date="2020-08" db="EMBL/GenBank/DDBJ databases">
        <title>Multicomponent nature underlies the extraordinary mechanical properties of spider dragline silk.</title>
        <authorList>
            <person name="Kono N."/>
            <person name="Nakamura H."/>
            <person name="Mori M."/>
            <person name="Yoshida Y."/>
            <person name="Ohtoshi R."/>
            <person name="Malay A.D."/>
            <person name="Moran D.A.P."/>
            <person name="Tomita M."/>
            <person name="Numata K."/>
            <person name="Arakawa K."/>
        </authorList>
    </citation>
    <scope>NUCLEOTIDE SEQUENCE</scope>
</reference>
<name>A0A8X6V2T5_TRICX</name>
<evidence type="ECO:0000313" key="2">
    <source>
        <dbReference type="Proteomes" id="UP000887159"/>
    </source>
</evidence>
<proteinExistence type="predicted"/>
<comment type="caution">
    <text evidence="1">The sequence shown here is derived from an EMBL/GenBank/DDBJ whole genome shotgun (WGS) entry which is preliminary data.</text>
</comment>
<protein>
    <submittedName>
        <fullName evidence="1">Uncharacterized protein</fullName>
    </submittedName>
</protein>
<accession>A0A8X6V2T5</accession>
<dbReference type="AlphaFoldDB" id="A0A8X6V2T5"/>
<evidence type="ECO:0000313" key="1">
    <source>
        <dbReference type="EMBL" id="GFX93062.1"/>
    </source>
</evidence>
<sequence length="72" mass="8498">MKAGWPVRQVARELGNSDCVVRRCWNLWNRELSFTRTQAQDALDRLVVEKTTPSKEMHPYNQLLHRQPSKYG</sequence>
<dbReference type="Proteomes" id="UP000887159">
    <property type="component" value="Unassembled WGS sequence"/>
</dbReference>
<keyword evidence="2" id="KW-1185">Reference proteome</keyword>
<organism evidence="1 2">
    <name type="scientific">Trichonephila clavipes</name>
    <name type="common">Golden silk orbweaver</name>
    <name type="synonym">Nephila clavipes</name>
    <dbReference type="NCBI Taxonomy" id="2585209"/>
    <lineage>
        <taxon>Eukaryota</taxon>
        <taxon>Metazoa</taxon>
        <taxon>Ecdysozoa</taxon>
        <taxon>Arthropoda</taxon>
        <taxon>Chelicerata</taxon>
        <taxon>Arachnida</taxon>
        <taxon>Araneae</taxon>
        <taxon>Araneomorphae</taxon>
        <taxon>Entelegynae</taxon>
        <taxon>Araneoidea</taxon>
        <taxon>Nephilidae</taxon>
        <taxon>Trichonephila</taxon>
    </lineage>
</organism>
<gene>
    <name evidence="1" type="primary">NCL1_47981</name>
    <name evidence="1" type="ORF">TNCV_140061</name>
</gene>
<dbReference type="EMBL" id="BMAU01021171">
    <property type="protein sequence ID" value="GFX93062.1"/>
    <property type="molecule type" value="Genomic_DNA"/>
</dbReference>